<dbReference type="AlphaFoldDB" id="A0A100VNW3"/>
<sequence>MDFIIRIFSILYALLTLLFRTRILETSKLKQDLLIMDELLYVEKKQFDNMRSEIELINMKCHDLRQQLSNISYKLTHQELESLNAAIEVYDTSLKTGSDILDVILYKKQLYCEKNQIRMSCMADGRCLSFISPTHLYSLLSNGIENALEAVQSVTHDKKRTISIAIGNESGIISIHITNYFNSDLIIRDDVIQTNKKNTDRHGFGIKSMRHITEQYNGTLTFHTDEDIFYLHIYFPSY</sequence>
<dbReference type="Gene3D" id="3.30.565.10">
    <property type="entry name" value="Histidine kinase-like ATPase, C-terminal domain"/>
    <property type="match status" value="1"/>
</dbReference>
<gene>
    <name evidence="2" type="ORF">PAHA3_3413</name>
</gene>
<name>A0A100VNW3_PAEAM</name>
<dbReference type="InterPro" id="IPR032834">
    <property type="entry name" value="NatK-like_C"/>
</dbReference>
<reference evidence="3" key="2">
    <citation type="submission" date="2016-01" db="EMBL/GenBank/DDBJ databases">
        <title>Draft Genome Sequence of Paenibacillus amylolyticus Heshi-A3 that Was Isolated from Fermented Rice Bran with Aging Salted Mackerel, Which Was Named Heshiko as Traditional Fermented Seafood in Japan.</title>
        <authorList>
            <person name="Akuzawa S."/>
            <person name="Nakagawa J."/>
            <person name="Kanekatsu T."/>
            <person name="Kubota E."/>
            <person name="Ohtake R."/>
            <person name="Suzuki T."/>
            <person name="Kanesaki Y."/>
        </authorList>
    </citation>
    <scope>NUCLEOTIDE SEQUENCE [LARGE SCALE GENOMIC DNA]</scope>
    <source>
        <strain evidence="3">Heshi-A3</strain>
    </source>
</reference>
<dbReference type="CDD" id="cd16935">
    <property type="entry name" value="HATPase_AgrC-ComD-like"/>
    <property type="match status" value="1"/>
</dbReference>
<feature type="domain" description="Sensor histidine kinase NatK-like C-terminal" evidence="1">
    <location>
        <begin position="134"/>
        <end position="236"/>
    </location>
</feature>
<dbReference type="Proteomes" id="UP000069697">
    <property type="component" value="Unassembled WGS sequence"/>
</dbReference>
<dbReference type="SUPFAM" id="SSF55874">
    <property type="entry name" value="ATPase domain of HSP90 chaperone/DNA topoisomerase II/histidine kinase"/>
    <property type="match status" value="1"/>
</dbReference>
<evidence type="ECO:0000313" key="2">
    <source>
        <dbReference type="EMBL" id="GAS83335.1"/>
    </source>
</evidence>
<evidence type="ECO:0000259" key="1">
    <source>
        <dbReference type="Pfam" id="PF14501"/>
    </source>
</evidence>
<evidence type="ECO:0000313" key="3">
    <source>
        <dbReference type="Proteomes" id="UP000069697"/>
    </source>
</evidence>
<organism evidence="2 3">
    <name type="scientific">Paenibacillus amylolyticus</name>
    <dbReference type="NCBI Taxonomy" id="1451"/>
    <lineage>
        <taxon>Bacteria</taxon>
        <taxon>Bacillati</taxon>
        <taxon>Bacillota</taxon>
        <taxon>Bacilli</taxon>
        <taxon>Bacillales</taxon>
        <taxon>Paenibacillaceae</taxon>
        <taxon>Paenibacillus</taxon>
    </lineage>
</organism>
<proteinExistence type="predicted"/>
<protein>
    <recommendedName>
        <fullName evidence="1">Sensor histidine kinase NatK-like C-terminal domain-containing protein</fullName>
    </recommendedName>
</protein>
<dbReference type="InterPro" id="IPR036890">
    <property type="entry name" value="HATPase_C_sf"/>
</dbReference>
<reference evidence="2 3" key="1">
    <citation type="journal article" date="2016" name="Genome Announc.">
        <title>Draft Genome Sequence of Paenibacillus amylolyticus Heshi-A3, Isolated from Fermented Rice Bran in a Japanese Fermented Seafood Dish.</title>
        <authorList>
            <person name="Akuzawa S."/>
            <person name="Nagaoka J."/>
            <person name="Kanekatsu M."/>
            <person name="Kubota E."/>
            <person name="Ohtake R."/>
            <person name="Suzuki T."/>
            <person name="Kanesaki Y."/>
        </authorList>
    </citation>
    <scope>NUCLEOTIDE SEQUENCE [LARGE SCALE GENOMIC DNA]</scope>
    <source>
        <strain evidence="2 3">Heshi-A3</strain>
    </source>
</reference>
<comment type="caution">
    <text evidence="2">The sequence shown here is derived from an EMBL/GenBank/DDBJ whole genome shotgun (WGS) entry which is preliminary data.</text>
</comment>
<dbReference type="Pfam" id="PF14501">
    <property type="entry name" value="HATPase_c_5"/>
    <property type="match status" value="1"/>
</dbReference>
<accession>A0A100VNW3</accession>
<dbReference type="EMBL" id="BCNV01000001">
    <property type="protein sequence ID" value="GAS83335.1"/>
    <property type="molecule type" value="Genomic_DNA"/>
</dbReference>